<gene>
    <name evidence="4" type="ORF">V6L76_11735</name>
</gene>
<dbReference type="InterPro" id="IPR003736">
    <property type="entry name" value="PAAI_dom"/>
</dbReference>
<keyword evidence="5" id="KW-1185">Reference proteome</keyword>
<evidence type="ECO:0000256" key="1">
    <source>
        <dbReference type="ARBA" id="ARBA00008324"/>
    </source>
</evidence>
<evidence type="ECO:0000256" key="2">
    <source>
        <dbReference type="ARBA" id="ARBA00022801"/>
    </source>
</evidence>
<dbReference type="PANTHER" id="PTHR21660">
    <property type="entry name" value="THIOESTERASE SUPERFAMILY MEMBER-RELATED"/>
    <property type="match status" value="1"/>
</dbReference>
<organism evidence="4 5">
    <name type="scientific">Pannonibacter anstelovis</name>
    <dbReference type="NCBI Taxonomy" id="3121537"/>
    <lineage>
        <taxon>Bacteria</taxon>
        <taxon>Pseudomonadati</taxon>
        <taxon>Pseudomonadota</taxon>
        <taxon>Alphaproteobacteria</taxon>
        <taxon>Hyphomicrobiales</taxon>
        <taxon>Stappiaceae</taxon>
        <taxon>Pannonibacter</taxon>
    </lineage>
</organism>
<accession>A0ABU7ZPH1</accession>
<dbReference type="Pfam" id="PF03061">
    <property type="entry name" value="4HBT"/>
    <property type="match status" value="1"/>
</dbReference>
<dbReference type="InterPro" id="IPR006683">
    <property type="entry name" value="Thioestr_dom"/>
</dbReference>
<dbReference type="Gene3D" id="3.10.129.10">
    <property type="entry name" value="Hotdog Thioesterase"/>
    <property type="match status" value="1"/>
</dbReference>
<comment type="similarity">
    <text evidence="1">Belongs to the thioesterase PaaI family.</text>
</comment>
<evidence type="ECO:0000259" key="3">
    <source>
        <dbReference type="Pfam" id="PF03061"/>
    </source>
</evidence>
<dbReference type="Proteomes" id="UP001380822">
    <property type="component" value="Unassembled WGS sequence"/>
</dbReference>
<dbReference type="RefSeq" id="WP_334251393.1">
    <property type="nucleotide sequence ID" value="NZ_JBAKBE010000006.1"/>
</dbReference>
<name>A0ABU7ZPH1_9HYPH</name>
<dbReference type="GO" id="GO:0016787">
    <property type="term" value="F:hydrolase activity"/>
    <property type="evidence" value="ECO:0007669"/>
    <property type="project" value="UniProtKB-KW"/>
</dbReference>
<evidence type="ECO:0000313" key="5">
    <source>
        <dbReference type="Proteomes" id="UP001380822"/>
    </source>
</evidence>
<dbReference type="InterPro" id="IPR029069">
    <property type="entry name" value="HotDog_dom_sf"/>
</dbReference>
<dbReference type="EMBL" id="JBAKBE010000006">
    <property type="protein sequence ID" value="MEH0096931.1"/>
    <property type="molecule type" value="Genomic_DNA"/>
</dbReference>
<proteinExistence type="inferred from homology"/>
<reference evidence="4 5" key="1">
    <citation type="submission" date="2024-02" db="EMBL/GenBank/DDBJ databases">
        <title>A new putative Pannonibacter species isolated from two cases of bloodstream infections in paediatric patients.</title>
        <authorList>
            <person name="Castellana S."/>
            <person name="De Laurentiis V."/>
            <person name="Grassi M."/>
            <person name="De Leonardis F."/>
            <person name="Mosca A."/>
            <person name="De Carlo C."/>
            <person name="Sparapano E."/>
            <person name="Ronga L."/>
            <person name="Santacroce L."/>
            <person name="Chironna M."/>
            <person name="De Robertis A."/>
            <person name="Bianco A."/>
            <person name="Del Sambro L."/>
            <person name="Capozzi L."/>
            <person name="Parisi A."/>
        </authorList>
    </citation>
    <scope>NUCLEOTIDE SEQUENCE [LARGE SCALE GENOMIC DNA]</scope>
    <source>
        <strain evidence="4 5">Pt2</strain>
    </source>
</reference>
<evidence type="ECO:0000313" key="4">
    <source>
        <dbReference type="EMBL" id="MEH0096931.1"/>
    </source>
</evidence>
<dbReference type="InterPro" id="IPR039298">
    <property type="entry name" value="ACOT13"/>
</dbReference>
<dbReference type="EC" id="3.1.2.-" evidence="4"/>
<dbReference type="NCBIfam" id="TIGR00369">
    <property type="entry name" value="unchar_dom_1"/>
    <property type="match status" value="1"/>
</dbReference>
<dbReference type="PANTHER" id="PTHR21660:SF1">
    <property type="entry name" value="ACYL-COENZYME A THIOESTERASE 13"/>
    <property type="match status" value="1"/>
</dbReference>
<comment type="caution">
    <text evidence="4">The sequence shown here is derived from an EMBL/GenBank/DDBJ whole genome shotgun (WGS) entry which is preliminary data.</text>
</comment>
<dbReference type="SUPFAM" id="SSF54637">
    <property type="entry name" value="Thioesterase/thiol ester dehydrase-isomerase"/>
    <property type="match status" value="1"/>
</dbReference>
<protein>
    <submittedName>
        <fullName evidence="4">PaaI family thioesterase</fullName>
        <ecNumber evidence="4">3.1.2.-</ecNumber>
    </submittedName>
</protein>
<feature type="domain" description="Thioesterase" evidence="3">
    <location>
        <begin position="49"/>
        <end position="126"/>
    </location>
</feature>
<keyword evidence="2 4" id="KW-0378">Hydrolase</keyword>
<dbReference type="CDD" id="cd03443">
    <property type="entry name" value="PaaI_thioesterase"/>
    <property type="match status" value="1"/>
</dbReference>
<sequence length="149" mass="15418">MTLPDESSRLITEETGSQRLIGYTLEVGHPDGGGRCRLIVDERHVNRQNILHGGIATLLLDNACAVSASLTVDDTGRQPFTTLSLNVNFLAAGHRGGVTAIGRVTGGGRKIIFASAELFHDNGTLIATASGVFKRAPAPPAGSGEAASA</sequence>